<feature type="compositionally biased region" description="Basic and acidic residues" evidence="1">
    <location>
        <begin position="25"/>
        <end position="37"/>
    </location>
</feature>
<evidence type="ECO:0000313" key="3">
    <source>
        <dbReference type="Proteomes" id="UP001066276"/>
    </source>
</evidence>
<feature type="region of interest" description="Disordered" evidence="1">
    <location>
        <begin position="1"/>
        <end position="89"/>
    </location>
</feature>
<dbReference type="AlphaFoldDB" id="A0AAV7TGU7"/>
<reference evidence="2" key="1">
    <citation type="journal article" date="2022" name="bioRxiv">
        <title>Sequencing and chromosome-scale assembly of the giantPleurodeles waltlgenome.</title>
        <authorList>
            <person name="Brown T."/>
            <person name="Elewa A."/>
            <person name="Iarovenko S."/>
            <person name="Subramanian E."/>
            <person name="Araus A.J."/>
            <person name="Petzold A."/>
            <person name="Susuki M."/>
            <person name="Suzuki K.-i.T."/>
            <person name="Hayashi T."/>
            <person name="Toyoda A."/>
            <person name="Oliveira C."/>
            <person name="Osipova E."/>
            <person name="Leigh N.D."/>
            <person name="Simon A."/>
            <person name="Yun M.H."/>
        </authorList>
    </citation>
    <scope>NUCLEOTIDE SEQUENCE</scope>
    <source>
        <strain evidence="2">20211129_DDA</strain>
        <tissue evidence="2">Liver</tissue>
    </source>
</reference>
<name>A0AAV7TGU7_PLEWA</name>
<evidence type="ECO:0000256" key="1">
    <source>
        <dbReference type="SAM" id="MobiDB-lite"/>
    </source>
</evidence>
<feature type="compositionally biased region" description="Basic and acidic residues" evidence="1">
    <location>
        <begin position="43"/>
        <end position="63"/>
    </location>
</feature>
<evidence type="ECO:0000313" key="2">
    <source>
        <dbReference type="EMBL" id="KAJ1175789.1"/>
    </source>
</evidence>
<proteinExistence type="predicted"/>
<dbReference type="EMBL" id="JANPWB010000006">
    <property type="protein sequence ID" value="KAJ1175789.1"/>
    <property type="molecule type" value="Genomic_DNA"/>
</dbReference>
<protein>
    <submittedName>
        <fullName evidence="2">Uncharacterized protein</fullName>
    </submittedName>
</protein>
<gene>
    <name evidence="2" type="ORF">NDU88_001074</name>
</gene>
<organism evidence="2 3">
    <name type="scientific">Pleurodeles waltl</name>
    <name type="common">Iberian ribbed newt</name>
    <dbReference type="NCBI Taxonomy" id="8319"/>
    <lineage>
        <taxon>Eukaryota</taxon>
        <taxon>Metazoa</taxon>
        <taxon>Chordata</taxon>
        <taxon>Craniata</taxon>
        <taxon>Vertebrata</taxon>
        <taxon>Euteleostomi</taxon>
        <taxon>Amphibia</taxon>
        <taxon>Batrachia</taxon>
        <taxon>Caudata</taxon>
        <taxon>Salamandroidea</taxon>
        <taxon>Salamandridae</taxon>
        <taxon>Pleurodelinae</taxon>
        <taxon>Pleurodeles</taxon>
    </lineage>
</organism>
<accession>A0AAV7TGU7</accession>
<feature type="compositionally biased region" description="Basic residues" evidence="1">
    <location>
        <begin position="79"/>
        <end position="89"/>
    </location>
</feature>
<comment type="caution">
    <text evidence="2">The sequence shown here is derived from an EMBL/GenBank/DDBJ whole genome shotgun (WGS) entry which is preliminary data.</text>
</comment>
<keyword evidence="3" id="KW-1185">Reference proteome</keyword>
<dbReference type="Proteomes" id="UP001066276">
    <property type="component" value="Chromosome 3_2"/>
</dbReference>
<sequence length="89" mass="9624">MLTNPGVRADVMREEAPGGRGTGRRCSEEDQGEKGEEALSGEKASEGGKRQGEGQREEVRTQKGESSTVELMTQGTSGKSRRRERSLGE</sequence>
<feature type="compositionally biased region" description="Polar residues" evidence="1">
    <location>
        <begin position="64"/>
        <end position="78"/>
    </location>
</feature>